<dbReference type="InterPro" id="IPR016039">
    <property type="entry name" value="Thiolase-like"/>
</dbReference>
<name>A0A367KJ04_RHIST</name>
<dbReference type="AlphaFoldDB" id="A0A367KJ04"/>
<gene>
    <name evidence="4" type="primary">POT1_1</name>
    <name evidence="4" type="ORF">CU098_003376</name>
</gene>
<evidence type="ECO:0000313" key="5">
    <source>
        <dbReference type="Proteomes" id="UP000253551"/>
    </source>
</evidence>
<dbReference type="Proteomes" id="UP000253551">
    <property type="component" value="Unassembled WGS sequence"/>
</dbReference>
<evidence type="ECO:0000313" key="4">
    <source>
        <dbReference type="EMBL" id="RCI02149.1"/>
    </source>
</evidence>
<proteinExistence type="predicted"/>
<dbReference type="GO" id="GO:0006635">
    <property type="term" value="P:fatty acid beta-oxidation"/>
    <property type="evidence" value="ECO:0007669"/>
    <property type="project" value="TreeGrafter"/>
</dbReference>
<keyword evidence="1" id="KW-0276">Fatty acid metabolism</keyword>
<dbReference type="PANTHER" id="PTHR43853">
    <property type="entry name" value="3-KETOACYL-COA THIOLASE, PEROXISOMAL"/>
    <property type="match status" value="1"/>
</dbReference>
<keyword evidence="2" id="KW-0443">Lipid metabolism</keyword>
<dbReference type="Gene3D" id="3.40.47.10">
    <property type="match status" value="2"/>
</dbReference>
<sequence>NSCECQSPEDIVFVSAVCTALAKGREGGFKNYLADEVLLSVSKAVLDRTGIDPFLIQDITVGNVTGKGGLAIPSRMAVPGAGFPETTSASTFDEINNLINDVDVYEINKAFASQALYTERVLSIHREKVNLNGGAIEISHLLGCTGASQVATLCSLLNRQVKKVSVTSMCIGSSMGMAAAWEKE</sequence>
<dbReference type="STRING" id="4846.A0A367KJ04"/>
<dbReference type="InterPro" id="IPR050215">
    <property type="entry name" value="Thiolase-like_sf_Thiolase"/>
</dbReference>
<protein>
    <submittedName>
        <fullName evidence="4">3-ketoacyl-CoA thiolase with broad chain length specificity</fullName>
    </submittedName>
</protein>
<keyword evidence="5" id="KW-1185">Reference proteome</keyword>
<dbReference type="Pfam" id="PF02803">
    <property type="entry name" value="Thiolase_C"/>
    <property type="match status" value="1"/>
</dbReference>
<dbReference type="GO" id="GO:0003988">
    <property type="term" value="F:acetyl-CoA C-acyltransferase activity"/>
    <property type="evidence" value="ECO:0007669"/>
    <property type="project" value="TreeGrafter"/>
</dbReference>
<dbReference type="SUPFAM" id="SSF53901">
    <property type="entry name" value="Thiolase-like"/>
    <property type="match status" value="2"/>
</dbReference>
<dbReference type="GO" id="GO:0010124">
    <property type="term" value="P:phenylacetate catabolic process"/>
    <property type="evidence" value="ECO:0007669"/>
    <property type="project" value="TreeGrafter"/>
</dbReference>
<comment type="caution">
    <text evidence="4">The sequence shown here is derived from an EMBL/GenBank/DDBJ whole genome shotgun (WGS) entry which is preliminary data.</text>
</comment>
<dbReference type="GO" id="GO:0005777">
    <property type="term" value="C:peroxisome"/>
    <property type="evidence" value="ECO:0007669"/>
    <property type="project" value="TreeGrafter"/>
</dbReference>
<dbReference type="InterPro" id="IPR020617">
    <property type="entry name" value="Thiolase_C"/>
</dbReference>
<dbReference type="PANTHER" id="PTHR43853:SF8">
    <property type="entry name" value="3-KETOACYL-COA THIOLASE, PEROXISOMAL"/>
    <property type="match status" value="1"/>
</dbReference>
<accession>A0A367KJ04</accession>
<dbReference type="EMBL" id="PJQM01001509">
    <property type="protein sequence ID" value="RCI02149.1"/>
    <property type="molecule type" value="Genomic_DNA"/>
</dbReference>
<evidence type="ECO:0000256" key="2">
    <source>
        <dbReference type="ARBA" id="ARBA00023098"/>
    </source>
</evidence>
<feature type="domain" description="Thiolase C-terminal" evidence="3">
    <location>
        <begin position="89"/>
        <end position="181"/>
    </location>
</feature>
<evidence type="ECO:0000256" key="1">
    <source>
        <dbReference type="ARBA" id="ARBA00022832"/>
    </source>
</evidence>
<reference evidence="4 5" key="1">
    <citation type="journal article" date="2018" name="G3 (Bethesda)">
        <title>Phylogenetic and Phylogenomic Definition of Rhizopus Species.</title>
        <authorList>
            <person name="Gryganskyi A.P."/>
            <person name="Golan J."/>
            <person name="Dolatabadi S."/>
            <person name="Mondo S."/>
            <person name="Robb S."/>
            <person name="Idnurm A."/>
            <person name="Muszewska A."/>
            <person name="Steczkiewicz K."/>
            <person name="Masonjones S."/>
            <person name="Liao H.L."/>
            <person name="Gajdeczka M.T."/>
            <person name="Anike F."/>
            <person name="Vuek A."/>
            <person name="Anishchenko I.M."/>
            <person name="Voigt K."/>
            <person name="de Hoog G.S."/>
            <person name="Smith M.E."/>
            <person name="Heitman J."/>
            <person name="Vilgalys R."/>
            <person name="Stajich J.E."/>
        </authorList>
    </citation>
    <scope>NUCLEOTIDE SEQUENCE [LARGE SCALE GENOMIC DNA]</scope>
    <source>
        <strain evidence="4 5">LSU 92-RS-03</strain>
    </source>
</reference>
<dbReference type="OrthoDB" id="5404651at2759"/>
<organism evidence="4 5">
    <name type="scientific">Rhizopus stolonifer</name>
    <name type="common">Rhizopus nigricans</name>
    <dbReference type="NCBI Taxonomy" id="4846"/>
    <lineage>
        <taxon>Eukaryota</taxon>
        <taxon>Fungi</taxon>
        <taxon>Fungi incertae sedis</taxon>
        <taxon>Mucoromycota</taxon>
        <taxon>Mucoromycotina</taxon>
        <taxon>Mucoromycetes</taxon>
        <taxon>Mucorales</taxon>
        <taxon>Mucorineae</taxon>
        <taxon>Rhizopodaceae</taxon>
        <taxon>Rhizopus</taxon>
    </lineage>
</organism>
<evidence type="ECO:0000259" key="3">
    <source>
        <dbReference type="Pfam" id="PF02803"/>
    </source>
</evidence>
<feature type="non-terminal residue" evidence="4">
    <location>
        <position position="1"/>
    </location>
</feature>